<dbReference type="Pfam" id="PF01087">
    <property type="entry name" value="GalP_UDP_transf"/>
    <property type="match status" value="1"/>
</dbReference>
<dbReference type="NCBIfam" id="TIGR00209">
    <property type="entry name" value="galT_1"/>
    <property type="match status" value="1"/>
</dbReference>
<dbReference type="GO" id="GO:0008270">
    <property type="term" value="F:zinc ion binding"/>
    <property type="evidence" value="ECO:0007669"/>
    <property type="project" value="InterPro"/>
</dbReference>
<evidence type="ECO:0000256" key="10">
    <source>
        <dbReference type="ARBA" id="ARBA00022833"/>
    </source>
</evidence>
<evidence type="ECO:0000256" key="14">
    <source>
        <dbReference type="PIRSR" id="PIRSR000808-1"/>
    </source>
</evidence>
<dbReference type="InterPro" id="IPR005850">
    <property type="entry name" value="GalP_Utransf_C"/>
</dbReference>
<evidence type="ECO:0000256" key="2">
    <source>
        <dbReference type="ARBA" id="ARBA00001947"/>
    </source>
</evidence>
<reference evidence="19" key="1">
    <citation type="submission" date="2016-10" db="EMBL/GenBank/DDBJ databases">
        <authorList>
            <person name="Varghese N."/>
            <person name="Submissions S."/>
        </authorList>
    </citation>
    <scope>NUCLEOTIDE SEQUENCE [LARGE SCALE GENOMIC DNA]</scope>
    <source>
        <strain evidence="19">ATCC 25963</strain>
    </source>
</reference>
<dbReference type="GO" id="GO:0033499">
    <property type="term" value="P:galactose catabolic process via UDP-galactose, Leloir pathway"/>
    <property type="evidence" value="ECO:0007669"/>
    <property type="project" value="TreeGrafter"/>
</dbReference>
<evidence type="ECO:0000259" key="16">
    <source>
        <dbReference type="Pfam" id="PF01087"/>
    </source>
</evidence>
<keyword evidence="9 15" id="KW-0479">Metal-binding</keyword>
<dbReference type="AlphaFoldDB" id="A0A1I2H4X6"/>
<dbReference type="RefSeq" id="WP_096331807.1">
    <property type="nucleotide sequence ID" value="NZ_FOMX01000038.1"/>
</dbReference>
<organism evidence="18 19">
    <name type="scientific">Nannocystis exedens</name>
    <dbReference type="NCBI Taxonomy" id="54"/>
    <lineage>
        <taxon>Bacteria</taxon>
        <taxon>Pseudomonadati</taxon>
        <taxon>Myxococcota</taxon>
        <taxon>Polyangia</taxon>
        <taxon>Nannocystales</taxon>
        <taxon>Nannocystaceae</taxon>
        <taxon>Nannocystis</taxon>
    </lineage>
</organism>
<dbReference type="OrthoDB" id="9769064at2"/>
<dbReference type="Gene3D" id="3.30.428.10">
    <property type="entry name" value="HIT-like"/>
    <property type="match status" value="2"/>
</dbReference>
<keyword evidence="11 15" id="KW-0299">Galactose metabolism</keyword>
<comment type="pathway">
    <text evidence="3 15">Carbohydrate metabolism; galactose metabolism.</text>
</comment>
<dbReference type="EMBL" id="FOMX01000038">
    <property type="protein sequence ID" value="SFF24443.1"/>
    <property type="molecule type" value="Genomic_DNA"/>
</dbReference>
<dbReference type="STRING" id="54.SAMN02745121_07689"/>
<comment type="catalytic activity">
    <reaction evidence="1 15">
        <text>alpha-D-galactose 1-phosphate + UDP-alpha-D-glucose = alpha-D-glucose 1-phosphate + UDP-alpha-D-galactose</text>
        <dbReference type="Rhea" id="RHEA:13989"/>
        <dbReference type="ChEBI" id="CHEBI:58336"/>
        <dbReference type="ChEBI" id="CHEBI:58601"/>
        <dbReference type="ChEBI" id="CHEBI:58885"/>
        <dbReference type="ChEBI" id="CHEBI:66914"/>
        <dbReference type="EC" id="2.7.7.12"/>
    </reaction>
</comment>
<dbReference type="GO" id="GO:0008108">
    <property type="term" value="F:UDP-glucose:hexose-1-phosphate uridylyltransferase activity"/>
    <property type="evidence" value="ECO:0007669"/>
    <property type="project" value="UniProtKB-UniRule"/>
</dbReference>
<feature type="domain" description="Galactose-1-phosphate uridyl transferase C-terminal" evidence="17">
    <location>
        <begin position="200"/>
        <end position="354"/>
    </location>
</feature>
<dbReference type="PIRSF" id="PIRSF000808">
    <property type="entry name" value="GalT"/>
    <property type="match status" value="1"/>
</dbReference>
<dbReference type="PANTHER" id="PTHR11943:SF1">
    <property type="entry name" value="GALACTOSE-1-PHOSPHATE URIDYLYLTRANSFERASE"/>
    <property type="match status" value="1"/>
</dbReference>
<dbReference type="EC" id="2.7.7.12" evidence="5 13"/>
<dbReference type="InterPro" id="IPR001937">
    <property type="entry name" value="GalP_UDPtransf1"/>
</dbReference>
<dbReference type="SUPFAM" id="SSF54197">
    <property type="entry name" value="HIT-like"/>
    <property type="match status" value="2"/>
</dbReference>
<keyword evidence="10" id="KW-0862">Zinc</keyword>
<evidence type="ECO:0000313" key="18">
    <source>
        <dbReference type="EMBL" id="SFF24443.1"/>
    </source>
</evidence>
<gene>
    <name evidence="18" type="ORF">SAMN02745121_07689</name>
</gene>
<evidence type="ECO:0000256" key="11">
    <source>
        <dbReference type="ARBA" id="ARBA00023144"/>
    </source>
</evidence>
<dbReference type="PROSITE" id="PS00117">
    <property type="entry name" value="GAL_P_UDP_TRANSF_I"/>
    <property type="match status" value="1"/>
</dbReference>
<comment type="similarity">
    <text evidence="4 15">Belongs to the galactose-1-phosphate uridylyltransferase type 1 family.</text>
</comment>
<keyword evidence="19" id="KW-1185">Reference proteome</keyword>
<name>A0A1I2H4X6_9BACT</name>
<evidence type="ECO:0000256" key="13">
    <source>
        <dbReference type="NCBIfam" id="TIGR00209"/>
    </source>
</evidence>
<keyword evidence="12 15" id="KW-0119">Carbohydrate metabolism</keyword>
<evidence type="ECO:0000313" key="19">
    <source>
        <dbReference type="Proteomes" id="UP000199400"/>
    </source>
</evidence>
<evidence type="ECO:0000256" key="4">
    <source>
        <dbReference type="ARBA" id="ARBA00010951"/>
    </source>
</evidence>
<comment type="cofactor">
    <cofactor evidence="2">
        <name>Zn(2+)</name>
        <dbReference type="ChEBI" id="CHEBI:29105"/>
    </cofactor>
</comment>
<evidence type="ECO:0000259" key="17">
    <source>
        <dbReference type="Pfam" id="PF02744"/>
    </source>
</evidence>
<dbReference type="InterPro" id="IPR005849">
    <property type="entry name" value="GalP_Utransf_N"/>
</dbReference>
<evidence type="ECO:0000256" key="8">
    <source>
        <dbReference type="ARBA" id="ARBA00022695"/>
    </source>
</evidence>
<evidence type="ECO:0000256" key="3">
    <source>
        <dbReference type="ARBA" id="ARBA00004947"/>
    </source>
</evidence>
<evidence type="ECO:0000256" key="6">
    <source>
        <dbReference type="ARBA" id="ARBA00016340"/>
    </source>
</evidence>
<feature type="domain" description="Galactose-1-phosphate uridyl transferase N-terminal" evidence="16">
    <location>
        <begin position="38"/>
        <end position="192"/>
    </location>
</feature>
<proteinExistence type="inferred from homology"/>
<evidence type="ECO:0000256" key="5">
    <source>
        <dbReference type="ARBA" id="ARBA00012384"/>
    </source>
</evidence>
<evidence type="ECO:0000256" key="15">
    <source>
        <dbReference type="RuleBase" id="RU000506"/>
    </source>
</evidence>
<sequence length="361" mass="40167">MFKRSLVKPDGRMLHLYGRTSPPPECDVDGPRGGHGGSHMRWHPLRSEWVVYATHRQTRTFLPPPEYNPLLPSSDPNQPTEVPGCAWDVAVFDNLYPSLSADAGPPPREIVDTTAGVGACEVVVFSRDPQQSLGRLPLAQIELIFDVWADRTAELGQRAEIAYVFPFENRGVEVGVTLHHPHGQIYAYPFVPPIPARELAQTRQYHALHGRTLALELLEAELAADQRILYSGPRAVALVPVCARYAYEVWVTPRVPCPSFLALDAEVRADLARALKTTLLKYDGLWGRPFPYVMACYQAPCDGDLHPETQLRIEFYPPYRMPGRLKYLAGTELGGGVFTAETLPEHKAAELRAVEVTLDDG</sequence>
<keyword evidence="8 15" id="KW-0548">Nucleotidyltransferase</keyword>
<accession>A0A1I2H4X6</accession>
<evidence type="ECO:0000256" key="7">
    <source>
        <dbReference type="ARBA" id="ARBA00022679"/>
    </source>
</evidence>
<evidence type="ECO:0000256" key="9">
    <source>
        <dbReference type="ARBA" id="ARBA00022723"/>
    </source>
</evidence>
<protein>
    <recommendedName>
        <fullName evidence="6 13">Galactose-1-phosphate uridylyltransferase</fullName>
        <ecNumber evidence="5 13">2.7.7.12</ecNumber>
    </recommendedName>
</protein>
<evidence type="ECO:0000256" key="1">
    <source>
        <dbReference type="ARBA" id="ARBA00001107"/>
    </source>
</evidence>
<evidence type="ECO:0000256" key="12">
    <source>
        <dbReference type="ARBA" id="ARBA00023277"/>
    </source>
</evidence>
<dbReference type="InterPro" id="IPR019779">
    <property type="entry name" value="GalP_UDPtransf1_His-AS"/>
</dbReference>
<keyword evidence="7 15" id="KW-0808">Transferase</keyword>
<dbReference type="PANTHER" id="PTHR11943">
    <property type="entry name" value="GALACTOSE-1-PHOSPHATE URIDYLYLTRANSFERASE"/>
    <property type="match status" value="1"/>
</dbReference>
<dbReference type="Pfam" id="PF02744">
    <property type="entry name" value="GalP_UDP_tr_C"/>
    <property type="match status" value="1"/>
</dbReference>
<dbReference type="UniPathway" id="UPA00214"/>
<feature type="active site" description="Tele-UMP-histidine intermediate" evidence="14">
    <location>
        <position position="182"/>
    </location>
</feature>
<dbReference type="GO" id="GO:0005737">
    <property type="term" value="C:cytoplasm"/>
    <property type="evidence" value="ECO:0007669"/>
    <property type="project" value="TreeGrafter"/>
</dbReference>
<dbReference type="InterPro" id="IPR036265">
    <property type="entry name" value="HIT-like_sf"/>
</dbReference>
<dbReference type="Proteomes" id="UP000199400">
    <property type="component" value="Unassembled WGS sequence"/>
</dbReference>